<sequence length="63" mass="7435">MKMFKVDRIINLAQRTVQIVNHTGNGDKKHFKKRHLEVKVVKVFQVFWIGTLTHHAIATKLRK</sequence>
<protein>
    <submittedName>
        <fullName evidence="1">Uncharacterized protein</fullName>
    </submittedName>
</protein>
<evidence type="ECO:0000313" key="2">
    <source>
        <dbReference type="Proteomes" id="UP000314294"/>
    </source>
</evidence>
<proteinExistence type="predicted"/>
<comment type="caution">
    <text evidence="1">The sequence shown here is derived from an EMBL/GenBank/DDBJ whole genome shotgun (WGS) entry which is preliminary data.</text>
</comment>
<organism evidence="1 2">
    <name type="scientific">Liparis tanakae</name>
    <name type="common">Tanaka's snailfish</name>
    <dbReference type="NCBI Taxonomy" id="230148"/>
    <lineage>
        <taxon>Eukaryota</taxon>
        <taxon>Metazoa</taxon>
        <taxon>Chordata</taxon>
        <taxon>Craniata</taxon>
        <taxon>Vertebrata</taxon>
        <taxon>Euteleostomi</taxon>
        <taxon>Actinopterygii</taxon>
        <taxon>Neopterygii</taxon>
        <taxon>Teleostei</taxon>
        <taxon>Neoteleostei</taxon>
        <taxon>Acanthomorphata</taxon>
        <taxon>Eupercaria</taxon>
        <taxon>Perciformes</taxon>
        <taxon>Cottioidei</taxon>
        <taxon>Cottales</taxon>
        <taxon>Liparidae</taxon>
        <taxon>Liparis</taxon>
    </lineage>
</organism>
<accession>A0A4Z2EBD9</accession>
<reference evidence="1 2" key="1">
    <citation type="submission" date="2019-03" db="EMBL/GenBank/DDBJ databases">
        <title>First draft genome of Liparis tanakae, snailfish: a comprehensive survey of snailfish specific genes.</title>
        <authorList>
            <person name="Kim W."/>
            <person name="Song I."/>
            <person name="Jeong J.-H."/>
            <person name="Kim D."/>
            <person name="Kim S."/>
            <person name="Ryu S."/>
            <person name="Song J.Y."/>
            <person name="Lee S.K."/>
        </authorList>
    </citation>
    <scope>NUCLEOTIDE SEQUENCE [LARGE SCALE GENOMIC DNA]</scope>
    <source>
        <tissue evidence="1">Muscle</tissue>
    </source>
</reference>
<name>A0A4Z2EBD9_9TELE</name>
<evidence type="ECO:0000313" key="1">
    <source>
        <dbReference type="EMBL" id="TNN26065.1"/>
    </source>
</evidence>
<dbReference type="Proteomes" id="UP000314294">
    <property type="component" value="Unassembled WGS sequence"/>
</dbReference>
<dbReference type="OrthoDB" id="431034at2759"/>
<gene>
    <name evidence="1" type="ORF">EYF80_063799</name>
</gene>
<dbReference type="AlphaFoldDB" id="A0A4Z2EBD9"/>
<dbReference type="EMBL" id="SRLO01011059">
    <property type="protein sequence ID" value="TNN26065.1"/>
    <property type="molecule type" value="Genomic_DNA"/>
</dbReference>
<keyword evidence="2" id="KW-1185">Reference proteome</keyword>